<evidence type="ECO:0000256" key="1">
    <source>
        <dbReference type="SAM" id="MobiDB-lite"/>
    </source>
</evidence>
<dbReference type="RefSeq" id="XP_007686408.1">
    <property type="nucleotide sequence ID" value="XM_007688218.1"/>
</dbReference>
<accession>W6ZB34</accession>
<dbReference type="AlphaFoldDB" id="W6ZB34"/>
<evidence type="ECO:0000313" key="3">
    <source>
        <dbReference type="Proteomes" id="UP000054032"/>
    </source>
</evidence>
<dbReference type="EMBL" id="KI963957">
    <property type="protein sequence ID" value="EUC47033.1"/>
    <property type="molecule type" value="Genomic_DNA"/>
</dbReference>
<dbReference type="Proteomes" id="UP000054032">
    <property type="component" value="Unassembled WGS sequence"/>
</dbReference>
<protein>
    <submittedName>
        <fullName evidence="2">Uncharacterized protein</fullName>
    </submittedName>
</protein>
<proteinExistence type="predicted"/>
<dbReference type="GeneID" id="19122759"/>
<keyword evidence="3" id="KW-1185">Reference proteome</keyword>
<gene>
    <name evidence="2" type="ORF">COCMIDRAFT_35336</name>
</gene>
<evidence type="ECO:0000313" key="2">
    <source>
        <dbReference type="EMBL" id="EUC47033.1"/>
    </source>
</evidence>
<dbReference type="KEGG" id="bor:COCMIDRAFT_35336"/>
<sequence>MRESWRWLTLAISGDYYQPDCDVKLESLGSRPCEEIGLDELNYDITRHIVTAGTCIGFQNWLAKMAMQLTPTCSSIVDGPLSSLRSTTKPLSRPGRTREYAAAQCSTSLSFVSPGCERGSGHAVARVKSHSSPRGCLAYTHVVVTFMVSNSSMQPIADNVDLRLSTCATQRHAAKPQAPTNQYAQFLKLGNRSTCSLQTHGPYCIFTILSVSTLSNVPTMSSDILQAIDVCRSGSRGVRASRCGELLHCPLTKNAGQLVFAHLAFNGSSRQSNHSSHLGECSPAQCPPRR</sequence>
<reference evidence="2 3" key="1">
    <citation type="journal article" date="2013" name="PLoS Genet.">
        <title>Comparative genome structure, secondary metabolite, and effector coding capacity across Cochliobolus pathogens.</title>
        <authorList>
            <person name="Condon B.J."/>
            <person name="Leng Y."/>
            <person name="Wu D."/>
            <person name="Bushley K.E."/>
            <person name="Ohm R.A."/>
            <person name="Otillar R."/>
            <person name="Martin J."/>
            <person name="Schackwitz W."/>
            <person name="Grimwood J."/>
            <person name="MohdZainudin N."/>
            <person name="Xue C."/>
            <person name="Wang R."/>
            <person name="Manning V.A."/>
            <person name="Dhillon B."/>
            <person name="Tu Z.J."/>
            <person name="Steffenson B.J."/>
            <person name="Salamov A."/>
            <person name="Sun H."/>
            <person name="Lowry S."/>
            <person name="LaButti K."/>
            <person name="Han J."/>
            <person name="Copeland A."/>
            <person name="Lindquist E."/>
            <person name="Barry K."/>
            <person name="Schmutz J."/>
            <person name="Baker S.E."/>
            <person name="Ciuffetti L.M."/>
            <person name="Grigoriev I.V."/>
            <person name="Zhong S."/>
            <person name="Turgeon B.G."/>
        </authorList>
    </citation>
    <scope>NUCLEOTIDE SEQUENCE [LARGE SCALE GENOMIC DNA]</scope>
    <source>
        <strain evidence="2 3">ATCC 44560</strain>
    </source>
</reference>
<name>W6ZB34_COCMI</name>
<dbReference type="HOGENOM" id="CLU_780759_0_0_1"/>
<organism evidence="2 3">
    <name type="scientific">Bipolaris oryzae ATCC 44560</name>
    <dbReference type="NCBI Taxonomy" id="930090"/>
    <lineage>
        <taxon>Eukaryota</taxon>
        <taxon>Fungi</taxon>
        <taxon>Dikarya</taxon>
        <taxon>Ascomycota</taxon>
        <taxon>Pezizomycotina</taxon>
        <taxon>Dothideomycetes</taxon>
        <taxon>Pleosporomycetidae</taxon>
        <taxon>Pleosporales</taxon>
        <taxon>Pleosporineae</taxon>
        <taxon>Pleosporaceae</taxon>
        <taxon>Bipolaris</taxon>
    </lineage>
</organism>
<feature type="region of interest" description="Disordered" evidence="1">
    <location>
        <begin position="271"/>
        <end position="290"/>
    </location>
</feature>
<dbReference type="OrthoDB" id="10428684at2759"/>